<evidence type="ECO:0000313" key="1">
    <source>
        <dbReference type="EMBL" id="MBA8877145.1"/>
    </source>
</evidence>
<evidence type="ECO:0000313" key="2">
    <source>
        <dbReference type="Proteomes" id="UP000549052"/>
    </source>
</evidence>
<proteinExistence type="predicted"/>
<keyword evidence="2" id="KW-1185">Reference proteome</keyword>
<dbReference type="RefSeq" id="WP_182547852.1">
    <property type="nucleotide sequence ID" value="NZ_JACGXN010000001.1"/>
</dbReference>
<protein>
    <submittedName>
        <fullName evidence="1">Uncharacterized protein</fullName>
    </submittedName>
</protein>
<gene>
    <name evidence="1" type="ORF">FHW16_000827</name>
</gene>
<accession>A0A839EFT0</accession>
<organism evidence="1 2">
    <name type="scientific">Phyllobacterium myrsinacearum</name>
    <dbReference type="NCBI Taxonomy" id="28101"/>
    <lineage>
        <taxon>Bacteria</taxon>
        <taxon>Pseudomonadati</taxon>
        <taxon>Pseudomonadota</taxon>
        <taxon>Alphaproteobacteria</taxon>
        <taxon>Hyphomicrobiales</taxon>
        <taxon>Phyllobacteriaceae</taxon>
        <taxon>Phyllobacterium</taxon>
    </lineage>
</organism>
<name>A0A839EFT0_9HYPH</name>
<reference evidence="1 2" key="1">
    <citation type="submission" date="2020-07" db="EMBL/GenBank/DDBJ databases">
        <title>Genomic Encyclopedia of Type Strains, Phase IV (KMG-V): Genome sequencing to study the core and pangenomes of soil and plant-associated prokaryotes.</title>
        <authorList>
            <person name="Whitman W."/>
        </authorList>
    </citation>
    <scope>NUCLEOTIDE SEQUENCE [LARGE SCALE GENOMIC DNA]</scope>
    <source>
        <strain evidence="1 2">AN3</strain>
    </source>
</reference>
<sequence length="130" mass="13726">MSYRASTIEAKEMRKLSTSVLIMAVVISALSVQPAGAFSMKGQTAVASENSEINNRKFERAALLEAKAYICGTDSEASLEAMKAGMAETGLPEDIAVEVVSDLASGLIDKAVKSGSKEICGKPRVQISRL</sequence>
<dbReference type="AlphaFoldDB" id="A0A839EFT0"/>
<comment type="caution">
    <text evidence="1">The sequence shown here is derived from an EMBL/GenBank/DDBJ whole genome shotgun (WGS) entry which is preliminary data.</text>
</comment>
<dbReference type="Proteomes" id="UP000549052">
    <property type="component" value="Unassembled WGS sequence"/>
</dbReference>
<dbReference type="EMBL" id="JACGXN010000001">
    <property type="protein sequence ID" value="MBA8877145.1"/>
    <property type="molecule type" value="Genomic_DNA"/>
</dbReference>